<dbReference type="Gene3D" id="3.20.20.140">
    <property type="entry name" value="Metal-dependent hydrolases"/>
    <property type="match status" value="1"/>
</dbReference>
<evidence type="ECO:0000256" key="3">
    <source>
        <dbReference type="RuleBase" id="RU366045"/>
    </source>
</evidence>
<gene>
    <name evidence="5" type="ORF">N7494_001851</name>
</gene>
<dbReference type="InterPro" id="IPR032465">
    <property type="entry name" value="ACMSD"/>
</dbReference>
<reference evidence="5 6" key="1">
    <citation type="journal article" date="2023" name="IMA Fungus">
        <title>Comparative genomic study of the Penicillium genus elucidates a diverse pangenome and 15 lateral gene transfer events.</title>
        <authorList>
            <person name="Petersen C."/>
            <person name="Sorensen T."/>
            <person name="Nielsen M.R."/>
            <person name="Sondergaard T.E."/>
            <person name="Sorensen J.L."/>
            <person name="Fitzpatrick D.A."/>
            <person name="Frisvad J.C."/>
            <person name="Nielsen K.L."/>
        </authorList>
    </citation>
    <scope>NUCLEOTIDE SEQUENCE [LARGE SCALE GENOMIC DNA]</scope>
    <source>
        <strain evidence="5 6">IBT 35679</strain>
    </source>
</reference>
<sequence length="357" mass="40007">MALNRETTQSIRVARRGGKIALEEAVGSPLFAAHQCYPPRPVIKGLQGLPFSPEFFADIESRLDDVNLRLESMDRCGIQYAILSLTSPGIEGVSDTATAIRFAKETNDAIHEKYVATHPSRFGFFACVAMHDPEEAAKELERAVTKLGAKGVLINGFTNLDDRDEKLRYLDAPECEPFWAMLHRLQVSLYLHPRLPPTHQQVLYGQYPNLVSASYGFGVECAGHALRIMCSGILDKYPVNIILGHCAEALPFLIHRADQRMLIGTPGSNGKHTKTLMHYFQNHFYATLAGIRRHSTLKNTIEELGESRVMFSVDYPYESNEDAADWFDSLEINENSRAVISHQNAIRLFGLDSEQNK</sequence>
<name>A0AAD6D4J7_9EURO</name>
<proteinExistence type="inferred from homology"/>
<dbReference type="GO" id="GO:0016831">
    <property type="term" value="F:carboxy-lyase activity"/>
    <property type="evidence" value="ECO:0007669"/>
    <property type="project" value="UniProtKB-KW"/>
</dbReference>
<feature type="domain" description="Amidohydrolase-related" evidence="4">
    <location>
        <begin position="68"/>
        <end position="351"/>
    </location>
</feature>
<dbReference type="GO" id="GO:0005829">
    <property type="term" value="C:cytosol"/>
    <property type="evidence" value="ECO:0007669"/>
    <property type="project" value="TreeGrafter"/>
</dbReference>
<dbReference type="PANTHER" id="PTHR21240:SF30">
    <property type="entry name" value="AMIDOHYDROLASE-RELATED DOMAIN-CONTAINING PROTEIN-RELATED"/>
    <property type="match status" value="1"/>
</dbReference>
<evidence type="ECO:0000256" key="2">
    <source>
        <dbReference type="ARBA" id="ARBA00023239"/>
    </source>
</evidence>
<dbReference type="GO" id="GO:0019748">
    <property type="term" value="P:secondary metabolic process"/>
    <property type="evidence" value="ECO:0007669"/>
    <property type="project" value="TreeGrafter"/>
</dbReference>
<evidence type="ECO:0000313" key="5">
    <source>
        <dbReference type="EMBL" id="KAJ5552473.1"/>
    </source>
</evidence>
<evidence type="ECO:0000313" key="6">
    <source>
        <dbReference type="Proteomes" id="UP001220324"/>
    </source>
</evidence>
<keyword evidence="2 3" id="KW-0456">Lyase</keyword>
<evidence type="ECO:0000256" key="1">
    <source>
        <dbReference type="ARBA" id="ARBA00022793"/>
    </source>
</evidence>
<evidence type="ECO:0000259" key="4">
    <source>
        <dbReference type="Pfam" id="PF04909"/>
    </source>
</evidence>
<organism evidence="5 6">
    <name type="scientific">Penicillium frequentans</name>
    <dbReference type="NCBI Taxonomy" id="3151616"/>
    <lineage>
        <taxon>Eukaryota</taxon>
        <taxon>Fungi</taxon>
        <taxon>Dikarya</taxon>
        <taxon>Ascomycota</taxon>
        <taxon>Pezizomycotina</taxon>
        <taxon>Eurotiomycetes</taxon>
        <taxon>Eurotiomycetidae</taxon>
        <taxon>Eurotiales</taxon>
        <taxon>Aspergillaceae</taxon>
        <taxon>Penicillium</taxon>
    </lineage>
</organism>
<keyword evidence="6" id="KW-1185">Reference proteome</keyword>
<accession>A0AAD6D4J7</accession>
<comment type="caution">
    <text evidence="5">The sequence shown here is derived from an EMBL/GenBank/DDBJ whole genome shotgun (WGS) entry which is preliminary data.</text>
</comment>
<dbReference type="Proteomes" id="UP001220324">
    <property type="component" value="Unassembled WGS sequence"/>
</dbReference>
<keyword evidence="1 3" id="KW-0210">Decarboxylase</keyword>
<comment type="similarity">
    <text evidence="3">Belongs to the metallo-dependent hydrolases superfamily.</text>
</comment>
<protein>
    <submittedName>
        <fullName evidence="5">Amidohydrolase 2</fullName>
    </submittedName>
</protein>
<dbReference type="AlphaFoldDB" id="A0AAD6D4J7"/>
<dbReference type="PANTHER" id="PTHR21240">
    <property type="entry name" value="2-AMINO-3-CARBOXYLMUCONATE-6-SEMIALDEHYDE DECARBOXYLASE"/>
    <property type="match status" value="1"/>
</dbReference>
<dbReference type="SUPFAM" id="SSF51556">
    <property type="entry name" value="Metallo-dependent hydrolases"/>
    <property type="match status" value="1"/>
</dbReference>
<dbReference type="GO" id="GO:0016787">
    <property type="term" value="F:hydrolase activity"/>
    <property type="evidence" value="ECO:0007669"/>
    <property type="project" value="InterPro"/>
</dbReference>
<dbReference type="EMBL" id="JAQIZZ010000002">
    <property type="protein sequence ID" value="KAJ5552473.1"/>
    <property type="molecule type" value="Genomic_DNA"/>
</dbReference>
<dbReference type="InterPro" id="IPR032466">
    <property type="entry name" value="Metal_Hydrolase"/>
</dbReference>
<dbReference type="InterPro" id="IPR006680">
    <property type="entry name" value="Amidohydro-rel"/>
</dbReference>
<dbReference type="Pfam" id="PF04909">
    <property type="entry name" value="Amidohydro_2"/>
    <property type="match status" value="1"/>
</dbReference>